<feature type="transmembrane region" description="Helical" evidence="9">
    <location>
        <begin position="349"/>
        <end position="377"/>
    </location>
</feature>
<evidence type="ECO:0000256" key="5">
    <source>
        <dbReference type="ARBA" id="ARBA00023098"/>
    </source>
</evidence>
<dbReference type="InterPro" id="IPR007318">
    <property type="entry name" value="Phopholipid_MeTrfase"/>
</dbReference>
<evidence type="ECO:0000256" key="3">
    <source>
        <dbReference type="ARBA" id="ARBA00022692"/>
    </source>
</evidence>
<dbReference type="EMBL" id="BKCP01008404">
    <property type="protein sequence ID" value="GER48964.1"/>
    <property type="molecule type" value="Genomic_DNA"/>
</dbReference>
<keyword evidence="8" id="KW-1208">Phospholipid metabolism</keyword>
<dbReference type="GO" id="GO:0012505">
    <property type="term" value="C:endomembrane system"/>
    <property type="evidence" value="ECO:0007669"/>
    <property type="project" value="UniProtKB-SubCell"/>
</dbReference>
<feature type="transmembrane region" description="Helical" evidence="9">
    <location>
        <begin position="263"/>
        <end position="283"/>
    </location>
</feature>
<keyword evidence="10" id="KW-0489">Methyltransferase</keyword>
<feature type="transmembrane region" description="Helical" evidence="9">
    <location>
        <begin position="223"/>
        <end position="242"/>
    </location>
</feature>
<keyword evidence="7" id="KW-0594">Phospholipid biosynthesis</keyword>
<evidence type="ECO:0000256" key="4">
    <source>
        <dbReference type="ARBA" id="ARBA00022989"/>
    </source>
</evidence>
<gene>
    <name evidence="10" type="ORF">STAS_26179</name>
</gene>
<dbReference type="Proteomes" id="UP000325081">
    <property type="component" value="Unassembled WGS sequence"/>
</dbReference>
<dbReference type="AlphaFoldDB" id="A0A5A7QUQ1"/>
<comment type="caution">
    <text evidence="10">The sequence shown here is derived from an EMBL/GenBank/DDBJ whole genome shotgun (WGS) entry which is preliminary data.</text>
</comment>
<accession>A0A5A7QUQ1</accession>
<keyword evidence="11" id="KW-1185">Reference proteome</keyword>
<feature type="transmembrane region" description="Helical" evidence="9">
    <location>
        <begin position="168"/>
        <end position="186"/>
    </location>
</feature>
<dbReference type="GO" id="GO:0032259">
    <property type="term" value="P:methylation"/>
    <property type="evidence" value="ECO:0007669"/>
    <property type="project" value="UniProtKB-KW"/>
</dbReference>
<keyword evidence="6 9" id="KW-0472">Membrane</keyword>
<evidence type="ECO:0000313" key="11">
    <source>
        <dbReference type="Proteomes" id="UP000325081"/>
    </source>
</evidence>
<sequence>MDAAAASFVCPKVTPFRSSLPKSSRLISLRHSHKHLQRKGLSVKTHFNRSFHPSVGPGSVNPLSVGSGFPSLGLGTPSNPRTLLPLRTFRCSVSSSVAPAGSDAPTPLSTMLETFPLDSLKSTLSELTPSDFCKWCVALCAVVAVSKWTANLLLSPFFWLYFSWTWLFWPWMVALAVAIYGCYCFSKYLKGQANEIEQLGIVTSAFFWLTLVPPAHFNGFLEGWPVIFFLVYHFFFFLHISVRKRLYGDLYAREHDPKWDLSLPSLAKILFCAGIFLAHWLAAFEGVELHLAPGGLNNLAIWGLIFTSIFVQYRSIQYLSKYSERVVEPTSVVHVGPYRFVRHPMYASTILLFASYFTALRAPWSLLFLVGICLAYYGKKANLEEALLLETFDQKYRQYMERVRYRYDDDI</sequence>
<dbReference type="OrthoDB" id="422086at2759"/>
<evidence type="ECO:0000256" key="9">
    <source>
        <dbReference type="SAM" id="Phobius"/>
    </source>
</evidence>
<evidence type="ECO:0000256" key="2">
    <source>
        <dbReference type="ARBA" id="ARBA00022516"/>
    </source>
</evidence>
<evidence type="ECO:0000256" key="8">
    <source>
        <dbReference type="ARBA" id="ARBA00023264"/>
    </source>
</evidence>
<dbReference type="GO" id="GO:0008168">
    <property type="term" value="F:methyltransferase activity"/>
    <property type="evidence" value="ECO:0007669"/>
    <property type="project" value="UniProtKB-KW"/>
</dbReference>
<feature type="transmembrane region" description="Helical" evidence="9">
    <location>
        <begin position="198"/>
        <end position="217"/>
    </location>
</feature>
<evidence type="ECO:0000313" key="10">
    <source>
        <dbReference type="EMBL" id="GER48964.1"/>
    </source>
</evidence>
<dbReference type="PANTHER" id="PTHR12714">
    <property type="entry name" value="PROTEIN-S ISOPRENYLCYSTEINE O-METHYLTRANSFERASE"/>
    <property type="match status" value="1"/>
</dbReference>
<dbReference type="Pfam" id="PF04191">
    <property type="entry name" value="PEMT"/>
    <property type="match status" value="1"/>
</dbReference>
<feature type="transmembrane region" description="Helical" evidence="9">
    <location>
        <begin position="295"/>
        <end position="313"/>
    </location>
</feature>
<dbReference type="Gene3D" id="1.20.120.1630">
    <property type="match status" value="1"/>
</dbReference>
<dbReference type="UniPathway" id="UPA00753"/>
<organism evidence="10 11">
    <name type="scientific">Striga asiatica</name>
    <name type="common">Asiatic witchweed</name>
    <name type="synonym">Buchnera asiatica</name>
    <dbReference type="NCBI Taxonomy" id="4170"/>
    <lineage>
        <taxon>Eukaryota</taxon>
        <taxon>Viridiplantae</taxon>
        <taxon>Streptophyta</taxon>
        <taxon>Embryophyta</taxon>
        <taxon>Tracheophyta</taxon>
        <taxon>Spermatophyta</taxon>
        <taxon>Magnoliopsida</taxon>
        <taxon>eudicotyledons</taxon>
        <taxon>Gunneridae</taxon>
        <taxon>Pentapetalae</taxon>
        <taxon>asterids</taxon>
        <taxon>lamiids</taxon>
        <taxon>Lamiales</taxon>
        <taxon>Orobanchaceae</taxon>
        <taxon>Buchnereae</taxon>
        <taxon>Striga</taxon>
    </lineage>
</organism>
<keyword evidence="3 9" id="KW-0812">Transmembrane</keyword>
<proteinExistence type="predicted"/>
<protein>
    <submittedName>
        <fullName evidence="10">C-terminal S-isoprenylcysteine carboxylO-methyltransferase</fullName>
    </submittedName>
</protein>
<feature type="transmembrane region" description="Helical" evidence="9">
    <location>
        <begin position="135"/>
        <end position="162"/>
    </location>
</feature>
<keyword evidence="2" id="KW-0444">Lipid biosynthesis</keyword>
<keyword evidence="5" id="KW-0443">Lipid metabolism</keyword>
<comment type="subcellular location">
    <subcellularLocation>
        <location evidence="1">Endomembrane system</location>
        <topology evidence="1">Multi-pass membrane protein</topology>
    </subcellularLocation>
</comment>
<name>A0A5A7QUQ1_STRAF</name>
<evidence type="ECO:0000256" key="1">
    <source>
        <dbReference type="ARBA" id="ARBA00004127"/>
    </source>
</evidence>
<keyword evidence="10" id="KW-0808">Transferase</keyword>
<keyword evidence="4 9" id="KW-1133">Transmembrane helix</keyword>
<evidence type="ECO:0000256" key="6">
    <source>
        <dbReference type="ARBA" id="ARBA00023136"/>
    </source>
</evidence>
<evidence type="ECO:0000256" key="7">
    <source>
        <dbReference type="ARBA" id="ARBA00023209"/>
    </source>
</evidence>
<dbReference type="GO" id="GO:0006656">
    <property type="term" value="P:phosphatidylcholine biosynthetic process"/>
    <property type="evidence" value="ECO:0007669"/>
    <property type="project" value="UniProtKB-UniPathway"/>
</dbReference>
<dbReference type="PANTHER" id="PTHR12714:SF11">
    <property type="entry name" value="PROTEIN C-TERMINAL S-ISOPRENYLCYSTEINE CARBOXYL O-METHYLTRANSFERASE"/>
    <property type="match status" value="1"/>
</dbReference>
<reference evidence="11" key="1">
    <citation type="journal article" date="2019" name="Curr. Biol.">
        <title>Genome Sequence of Striga asiatica Provides Insight into the Evolution of Plant Parasitism.</title>
        <authorList>
            <person name="Yoshida S."/>
            <person name="Kim S."/>
            <person name="Wafula E.K."/>
            <person name="Tanskanen J."/>
            <person name="Kim Y.M."/>
            <person name="Honaas L."/>
            <person name="Yang Z."/>
            <person name="Spallek T."/>
            <person name="Conn C.E."/>
            <person name="Ichihashi Y."/>
            <person name="Cheong K."/>
            <person name="Cui S."/>
            <person name="Der J.P."/>
            <person name="Gundlach H."/>
            <person name="Jiao Y."/>
            <person name="Hori C."/>
            <person name="Ishida J.K."/>
            <person name="Kasahara H."/>
            <person name="Kiba T."/>
            <person name="Kim M.S."/>
            <person name="Koo N."/>
            <person name="Laohavisit A."/>
            <person name="Lee Y.H."/>
            <person name="Lumba S."/>
            <person name="McCourt P."/>
            <person name="Mortimer J.C."/>
            <person name="Mutuku J.M."/>
            <person name="Nomura T."/>
            <person name="Sasaki-Sekimoto Y."/>
            <person name="Seto Y."/>
            <person name="Wang Y."/>
            <person name="Wakatake T."/>
            <person name="Sakakibara H."/>
            <person name="Demura T."/>
            <person name="Yamaguchi S."/>
            <person name="Yoneyama K."/>
            <person name="Manabe R.I."/>
            <person name="Nelson D.C."/>
            <person name="Schulman A.H."/>
            <person name="Timko M.P."/>
            <person name="dePamphilis C.W."/>
            <person name="Choi D."/>
            <person name="Shirasu K."/>
        </authorList>
    </citation>
    <scope>NUCLEOTIDE SEQUENCE [LARGE SCALE GENOMIC DNA]</scope>
    <source>
        <strain evidence="11">cv. UVA1</strain>
    </source>
</reference>